<name>A0A075X8L4_9HYPH</name>
<organism evidence="1">
    <name type="scientific">Ochrobactrum sp. SJY1</name>
    <dbReference type="NCBI Taxonomy" id="1526653"/>
    <lineage>
        <taxon>Bacteria</taxon>
        <taxon>Pseudomonadati</taxon>
        <taxon>Pseudomonadota</taxon>
        <taxon>Alphaproteobacteria</taxon>
        <taxon>Hyphomicrobiales</taxon>
        <taxon>Brucellaceae</taxon>
        <taxon>Brucella/Ochrobactrum group</taxon>
        <taxon>Ochrobactrum</taxon>
    </lineage>
</organism>
<dbReference type="AlphaFoldDB" id="A0A075X8L4"/>
<protein>
    <submittedName>
        <fullName evidence="1">Uncharacterized protein</fullName>
    </submittedName>
</protein>
<reference evidence="1" key="1">
    <citation type="journal article" date="2015" name="Appl. Environ. Microbiol.">
        <title>Molecular mechanism of nicotine degradation by a newly isolated strain, Ochrobactrum sp. strain SJY1.</title>
        <authorList>
            <person name="Yu H."/>
            <person name="Tang H."/>
            <person name="Zhu X."/>
            <person name="Li Y."/>
            <person name="Xu P."/>
        </authorList>
    </citation>
    <scope>NUCLEOTIDE SEQUENCE</scope>
    <source>
        <strain evidence="1">SJY1</strain>
    </source>
</reference>
<evidence type="ECO:0000313" key="1">
    <source>
        <dbReference type="EMBL" id="AIH15777.1"/>
    </source>
</evidence>
<proteinExistence type="predicted"/>
<sequence>MSSNSGLLFSLPLTVERTVHAELVEQDQRWFGLSEQFRAFR</sequence>
<dbReference type="EMBL" id="KM065745">
    <property type="protein sequence ID" value="AIH15777.1"/>
    <property type="molecule type" value="Genomic_DNA"/>
</dbReference>
<accession>A0A075X8L4</accession>